<evidence type="ECO:0000313" key="2">
    <source>
        <dbReference type="Proteomes" id="UP000012081"/>
    </source>
</evidence>
<keyword evidence="2" id="KW-1185">Reference proteome</keyword>
<dbReference type="InterPro" id="IPR038056">
    <property type="entry name" value="YjbR-like_sf"/>
</dbReference>
<sequence length="115" mass="13069">MLELRQYCLDKKGAAEDFPFGEDIHVMKVGGKMFALLATGENGLQISLKCEPDLAETLRFQYQAIKPGYHLNKRHWNTVEVDGTVPEQELLSQIDLSYHLVFKGLPKAKQQLIHS</sequence>
<dbReference type="EMBL" id="APBN01000011">
    <property type="protein sequence ID" value="EMT50983.1"/>
    <property type="molecule type" value="Genomic_DNA"/>
</dbReference>
<dbReference type="OrthoDB" id="9789813at2"/>
<dbReference type="Proteomes" id="UP000012081">
    <property type="component" value="Unassembled WGS sequence"/>
</dbReference>
<dbReference type="PANTHER" id="PTHR35145">
    <property type="entry name" value="CYTOPLASMIC PROTEIN-RELATED"/>
    <property type="match status" value="1"/>
</dbReference>
<organism evidence="1 2">
    <name type="scientific">Brevibacillus borstelensis AK1</name>
    <dbReference type="NCBI Taxonomy" id="1300222"/>
    <lineage>
        <taxon>Bacteria</taxon>
        <taxon>Bacillati</taxon>
        <taxon>Bacillota</taxon>
        <taxon>Bacilli</taxon>
        <taxon>Bacillales</taxon>
        <taxon>Paenibacillaceae</taxon>
        <taxon>Brevibacillus</taxon>
    </lineage>
</organism>
<protein>
    <recommendedName>
        <fullName evidence="3">MmcQ-like protein</fullName>
    </recommendedName>
</protein>
<dbReference type="STRING" id="1300222.I532_20296"/>
<proteinExistence type="predicted"/>
<dbReference type="PANTHER" id="PTHR35145:SF1">
    <property type="entry name" value="CYTOPLASMIC PROTEIN"/>
    <property type="match status" value="1"/>
</dbReference>
<name>M8DC45_9BACL</name>
<comment type="caution">
    <text evidence="1">The sequence shown here is derived from an EMBL/GenBank/DDBJ whole genome shotgun (WGS) entry which is preliminary data.</text>
</comment>
<dbReference type="InterPro" id="IPR058532">
    <property type="entry name" value="YjbR/MT2646/Rv2570-like"/>
</dbReference>
<dbReference type="SUPFAM" id="SSF142906">
    <property type="entry name" value="YjbR-like"/>
    <property type="match status" value="1"/>
</dbReference>
<reference evidence="1 2" key="1">
    <citation type="submission" date="2013-03" db="EMBL/GenBank/DDBJ databases">
        <title>Assembly of a new bacterial strain Brevibacillus borstelensis AK1.</title>
        <authorList>
            <person name="Rajan I."/>
            <person name="PoliReddy D."/>
            <person name="Sugumar T."/>
            <person name="Rathinam K."/>
            <person name="Alqarawi S."/>
            <person name="Khalil A.B."/>
            <person name="Sivakumar N."/>
        </authorList>
    </citation>
    <scope>NUCLEOTIDE SEQUENCE [LARGE SCALE GENOMIC DNA]</scope>
    <source>
        <strain evidence="1 2">AK1</strain>
    </source>
</reference>
<accession>M8DC45</accession>
<dbReference type="PATRIC" id="fig|1300222.3.peg.4269"/>
<dbReference type="Pfam" id="PF04237">
    <property type="entry name" value="YjbR"/>
    <property type="match status" value="1"/>
</dbReference>
<evidence type="ECO:0008006" key="3">
    <source>
        <dbReference type="Google" id="ProtNLM"/>
    </source>
</evidence>
<dbReference type="Gene3D" id="3.90.1150.30">
    <property type="match status" value="1"/>
</dbReference>
<dbReference type="AlphaFoldDB" id="M8DC45"/>
<evidence type="ECO:0000313" key="1">
    <source>
        <dbReference type="EMBL" id="EMT50983.1"/>
    </source>
</evidence>
<dbReference type="InterPro" id="IPR007351">
    <property type="entry name" value="YjbR"/>
</dbReference>
<dbReference type="RefSeq" id="WP_003390521.1">
    <property type="nucleotide sequence ID" value="NZ_APBN01000011.1"/>
</dbReference>
<gene>
    <name evidence="1" type="ORF">I532_20296</name>
</gene>